<dbReference type="OrthoDB" id="5382203at2759"/>
<feature type="compositionally biased region" description="Low complexity" evidence="1">
    <location>
        <begin position="732"/>
        <end position="745"/>
    </location>
</feature>
<reference evidence="3" key="1">
    <citation type="journal article" date="2017" name="Genome Biol.">
        <title>Comparative genomics reveals high biological diversity and specific adaptations in the industrially and medically important fungal genus Aspergillus.</title>
        <authorList>
            <person name="de Vries R.P."/>
            <person name="Riley R."/>
            <person name="Wiebenga A."/>
            <person name="Aguilar-Osorio G."/>
            <person name="Amillis S."/>
            <person name="Uchima C.A."/>
            <person name="Anderluh G."/>
            <person name="Asadollahi M."/>
            <person name="Askin M."/>
            <person name="Barry K."/>
            <person name="Battaglia E."/>
            <person name="Bayram O."/>
            <person name="Benocci T."/>
            <person name="Braus-Stromeyer S.A."/>
            <person name="Caldana C."/>
            <person name="Canovas D."/>
            <person name="Cerqueira G.C."/>
            <person name="Chen F."/>
            <person name="Chen W."/>
            <person name="Choi C."/>
            <person name="Clum A."/>
            <person name="Dos Santos R.A."/>
            <person name="Damasio A.R."/>
            <person name="Diallinas G."/>
            <person name="Emri T."/>
            <person name="Fekete E."/>
            <person name="Flipphi M."/>
            <person name="Freyberg S."/>
            <person name="Gallo A."/>
            <person name="Gournas C."/>
            <person name="Habgood R."/>
            <person name="Hainaut M."/>
            <person name="Harispe M.L."/>
            <person name="Henrissat B."/>
            <person name="Hilden K.S."/>
            <person name="Hope R."/>
            <person name="Hossain A."/>
            <person name="Karabika E."/>
            <person name="Karaffa L."/>
            <person name="Karanyi Z."/>
            <person name="Krasevec N."/>
            <person name="Kuo A."/>
            <person name="Kusch H."/>
            <person name="LaButti K."/>
            <person name="Lagendijk E.L."/>
            <person name="Lapidus A."/>
            <person name="Levasseur A."/>
            <person name="Lindquist E."/>
            <person name="Lipzen A."/>
            <person name="Logrieco A.F."/>
            <person name="MacCabe A."/>
            <person name="Maekelae M.R."/>
            <person name="Malavazi I."/>
            <person name="Melin P."/>
            <person name="Meyer V."/>
            <person name="Mielnichuk N."/>
            <person name="Miskei M."/>
            <person name="Molnar A.P."/>
            <person name="Mule G."/>
            <person name="Ngan C.Y."/>
            <person name="Orejas M."/>
            <person name="Orosz E."/>
            <person name="Ouedraogo J.P."/>
            <person name="Overkamp K.M."/>
            <person name="Park H.-S."/>
            <person name="Perrone G."/>
            <person name="Piumi F."/>
            <person name="Punt P.J."/>
            <person name="Ram A.F."/>
            <person name="Ramon A."/>
            <person name="Rauscher S."/>
            <person name="Record E."/>
            <person name="Riano-Pachon D.M."/>
            <person name="Robert V."/>
            <person name="Roehrig J."/>
            <person name="Ruller R."/>
            <person name="Salamov A."/>
            <person name="Salih N.S."/>
            <person name="Samson R.A."/>
            <person name="Sandor E."/>
            <person name="Sanguinetti M."/>
            <person name="Schuetze T."/>
            <person name="Sepcic K."/>
            <person name="Shelest E."/>
            <person name="Sherlock G."/>
            <person name="Sophianopoulou V."/>
            <person name="Squina F.M."/>
            <person name="Sun H."/>
            <person name="Susca A."/>
            <person name="Todd R.B."/>
            <person name="Tsang A."/>
            <person name="Unkles S.E."/>
            <person name="van de Wiele N."/>
            <person name="van Rossen-Uffink D."/>
            <person name="Oliveira J.V."/>
            <person name="Vesth T.C."/>
            <person name="Visser J."/>
            <person name="Yu J.-H."/>
            <person name="Zhou M."/>
            <person name="Andersen M.R."/>
            <person name="Archer D.B."/>
            <person name="Baker S.E."/>
            <person name="Benoit I."/>
            <person name="Brakhage A.A."/>
            <person name="Braus G.H."/>
            <person name="Fischer R."/>
            <person name="Frisvad J.C."/>
            <person name="Goldman G.H."/>
            <person name="Houbraken J."/>
            <person name="Oakley B."/>
            <person name="Pocsi I."/>
            <person name="Scazzocchio C."/>
            <person name="Seiboth B."/>
            <person name="vanKuyk P.A."/>
            <person name="Wortman J."/>
            <person name="Dyer P.S."/>
            <person name="Grigoriev I.V."/>
        </authorList>
    </citation>
    <scope>NUCLEOTIDE SEQUENCE [LARGE SCALE GENOMIC DNA]</scope>
    <source>
        <strain evidence="3">CBS 506.65</strain>
    </source>
</reference>
<sequence length="1350" mass="144672">MQSEGLPAPGPRSRSASLSSDSQLPRAKLLSPPPVIPSPAFIAPSAASQILTTELELDLDPALLPADEADYASAEGALVSAPALASLNAFLDHLLFNILAVARSTQLTCIRPAVAEVLKPRFAKEIVAAADEELGEYMGGAEDEELDFRGGQDPGGEFDLIRSWKLTRLRCMVYTRLGDMEEDDEDDFIVQEGLDAPAHSGPRRFASHVGNITPAAAIFLTSIIEHIGEQALVLAGETACLRVSRAGAAAATAAASPSSERAARLVVEESDMEKLALNPTLGRLWRTWRKRVRAPTISRAISREFIRLRGHSYSLSTSSQDPPVPALVSPEPIALPESEHDSQETETPDDSSVVDPGSIPLPESEHDVQEIEIPGFSVDPDVESDGEGESAIVEMVTMQAVVAHKVRPRSLMVFSSVPSSPQSTCSSGSSSSSLSTSPTAIRTPKPVRHARSRSLPSSPRTLVPGSPIVATETRRVMPRSPSDEQRPLETMYENDEQSVKQLSDTPDLNDRETVDKEEEEEEEEAGERSTFLIDDEETAEQQEPSSSAVPDHVENPERSRSPPLSYGREEQESEVIEGQGMAERPRFIASVPRPPKRKPSRDISTTQKELRSASPSIAPQLTGTTVTSPIPQPLTQGAVEQLSVEQVSVEQVSVEQLTAEDESIASTQRQSASPSAAYDNGLDKDLHHQSTLSVTETVSSKRDSESADSIGAPPSISDASDRSFYSSRTRPRPTASIITTTTQQSLGRSSPAASVGIDRAAVQRVSPRPSISAVSVRSKSRRSDSFSSSKERRPVTSGSTHSQVSNKLKGLIGRPPPLEPASLRRRSSSDTSRASSGSRYSEDDDTNLDKLIKSNETILFTLTPKTMREIEHPDSPRWHAQKTAPLDDELPRPRTSTTSARAAAAAAAAAPAVPAVNHGHEPLTPLSAPPYMTKSKSIDSVRHKTFETASIDSSTSRRARAGQAREARLVAESTRDFAEFIKMTGPIGGQTMPPKPIIPPALPSPAASAISSSRTMPELSSSSSPSSPPPSSLGRRPSLLSKASSRFANGPKLQARAPASAHGEQTSDLIDFIREGPPPTAGARHIQRTIAPFRDPLDSDDFFSTAHRTTTRGSVASSSNNNHKSMGLSTGTASPPPTTTATTAHASDYPAPVRKQRRVRDPYDIDFDDLDAMLDEEEAPVKPKARREEESLLDFLRSATPPPDSNQPQPFLMNMNMSMSAAGTTARNNRLIHGPSPSSQERFPGSKPSRTSLRSQADSYHHHQGGLAGAGPANYTAKVGLERSGLGGAASSSRSTETSALADFLRNTGPLEPVPRLSSSSSSPSLASSARRDLGGSFSKLFGRRKKLEA</sequence>
<feature type="compositionally biased region" description="Polar residues" evidence="1">
    <location>
        <begin position="602"/>
        <end position="633"/>
    </location>
</feature>
<dbReference type="Proteomes" id="UP000184188">
    <property type="component" value="Unassembled WGS sequence"/>
</dbReference>
<evidence type="ECO:0000313" key="2">
    <source>
        <dbReference type="EMBL" id="OJJ49264.1"/>
    </source>
</evidence>
<feature type="region of interest" description="Disordered" evidence="1">
    <location>
        <begin position="1"/>
        <end position="26"/>
    </location>
</feature>
<feature type="compositionally biased region" description="Pro residues" evidence="1">
    <location>
        <begin position="993"/>
        <end position="1003"/>
    </location>
</feature>
<feature type="compositionally biased region" description="Basic and acidic residues" evidence="1">
    <location>
        <begin position="781"/>
        <end position="794"/>
    </location>
</feature>
<feature type="region of interest" description="Disordered" evidence="1">
    <location>
        <begin position="984"/>
        <end position="1212"/>
    </location>
</feature>
<feature type="region of interest" description="Disordered" evidence="1">
    <location>
        <begin position="871"/>
        <end position="937"/>
    </location>
</feature>
<dbReference type="VEuPathDB" id="FungiDB:ASPZODRAFT_129687"/>
<feature type="compositionally biased region" description="Low complexity" evidence="1">
    <location>
        <begin position="1032"/>
        <end position="1041"/>
    </location>
</feature>
<dbReference type="GeneID" id="34608792"/>
<feature type="compositionally biased region" description="Low complexity" evidence="1">
    <location>
        <begin position="1129"/>
        <end position="1147"/>
    </location>
</feature>
<feature type="compositionally biased region" description="Low complexity" evidence="1">
    <location>
        <begin position="1004"/>
        <end position="1025"/>
    </location>
</feature>
<feature type="compositionally biased region" description="Low complexity" evidence="1">
    <location>
        <begin position="1289"/>
        <end position="1302"/>
    </location>
</feature>
<feature type="region of interest" description="Disordered" evidence="1">
    <location>
        <begin position="655"/>
        <end position="848"/>
    </location>
</feature>
<accession>A0A1L9SQA9</accession>
<feature type="region of interest" description="Disordered" evidence="1">
    <location>
        <begin position="1228"/>
        <end position="1350"/>
    </location>
</feature>
<feature type="compositionally biased region" description="Low complexity" evidence="1">
    <location>
        <begin position="1315"/>
        <end position="1329"/>
    </location>
</feature>
<feature type="region of interest" description="Disordered" evidence="1">
    <location>
        <begin position="415"/>
        <end position="633"/>
    </location>
</feature>
<protein>
    <submittedName>
        <fullName evidence="2">Uncharacterized protein</fullName>
    </submittedName>
</protein>
<feature type="compositionally biased region" description="Basic and acidic residues" evidence="1">
    <location>
        <begin position="551"/>
        <end position="560"/>
    </location>
</feature>
<feature type="compositionally biased region" description="Polar residues" evidence="1">
    <location>
        <begin position="1106"/>
        <end position="1128"/>
    </location>
</feature>
<feature type="compositionally biased region" description="Low complexity" evidence="1">
    <location>
        <begin position="415"/>
        <end position="439"/>
    </location>
</feature>
<evidence type="ECO:0000256" key="1">
    <source>
        <dbReference type="SAM" id="MobiDB-lite"/>
    </source>
</evidence>
<feature type="compositionally biased region" description="Polar residues" evidence="1">
    <location>
        <begin position="664"/>
        <end position="674"/>
    </location>
</feature>
<feature type="compositionally biased region" description="Low complexity" evidence="1">
    <location>
        <begin position="829"/>
        <end position="839"/>
    </location>
</feature>
<proteinExistence type="predicted"/>
<dbReference type="STRING" id="1073090.A0A1L9SQA9"/>
<evidence type="ECO:0000313" key="3">
    <source>
        <dbReference type="Proteomes" id="UP000184188"/>
    </source>
</evidence>
<organism evidence="2 3">
    <name type="scientific">Penicilliopsis zonata CBS 506.65</name>
    <dbReference type="NCBI Taxonomy" id="1073090"/>
    <lineage>
        <taxon>Eukaryota</taxon>
        <taxon>Fungi</taxon>
        <taxon>Dikarya</taxon>
        <taxon>Ascomycota</taxon>
        <taxon>Pezizomycotina</taxon>
        <taxon>Eurotiomycetes</taxon>
        <taxon>Eurotiomycetidae</taxon>
        <taxon>Eurotiales</taxon>
        <taxon>Aspergillaceae</taxon>
        <taxon>Penicilliopsis</taxon>
    </lineage>
</organism>
<feature type="compositionally biased region" description="Polar residues" evidence="1">
    <location>
        <begin position="689"/>
        <end position="698"/>
    </location>
</feature>
<feature type="compositionally biased region" description="Low complexity" evidence="1">
    <location>
        <begin position="893"/>
        <end position="916"/>
    </location>
</feature>
<feature type="compositionally biased region" description="Acidic residues" evidence="1">
    <location>
        <begin position="1164"/>
        <end position="1178"/>
    </location>
</feature>
<feature type="compositionally biased region" description="Low complexity" evidence="1">
    <location>
        <begin position="11"/>
        <end position="26"/>
    </location>
</feature>
<feature type="compositionally biased region" description="Polar residues" evidence="1">
    <location>
        <begin position="1248"/>
        <end position="1258"/>
    </location>
</feature>
<dbReference type="EMBL" id="KV878338">
    <property type="protein sequence ID" value="OJJ49264.1"/>
    <property type="molecule type" value="Genomic_DNA"/>
</dbReference>
<gene>
    <name evidence="2" type="ORF">ASPZODRAFT_129687</name>
</gene>
<dbReference type="RefSeq" id="XP_022583774.1">
    <property type="nucleotide sequence ID" value="XM_022722327.1"/>
</dbReference>
<name>A0A1L9SQA9_9EURO</name>
<keyword evidence="3" id="KW-1185">Reference proteome</keyword>
<feature type="region of interest" description="Disordered" evidence="1">
    <location>
        <begin position="337"/>
        <end position="369"/>
    </location>
</feature>
<feature type="compositionally biased region" description="Acidic residues" evidence="1">
    <location>
        <begin position="515"/>
        <end position="525"/>
    </location>
</feature>
<feature type="compositionally biased region" description="Polar residues" evidence="1">
    <location>
        <begin position="796"/>
        <end position="806"/>
    </location>
</feature>